<evidence type="ECO:0000256" key="3">
    <source>
        <dbReference type="ARBA" id="ARBA00022840"/>
    </source>
</evidence>
<dbReference type="GO" id="GO:0060271">
    <property type="term" value="P:cilium assembly"/>
    <property type="evidence" value="ECO:0007669"/>
    <property type="project" value="TreeGrafter"/>
</dbReference>
<feature type="region of interest" description="Disordered" evidence="4">
    <location>
        <begin position="47"/>
        <end position="86"/>
    </location>
</feature>
<evidence type="ECO:0000313" key="5">
    <source>
        <dbReference type="Ensembl" id="ENSVURP00010014347.1"/>
    </source>
</evidence>
<proteinExistence type="predicted"/>
<dbReference type="Ensembl" id="ENSVURT00010016333.1">
    <property type="protein sequence ID" value="ENSVURP00010014347.1"/>
    <property type="gene ID" value="ENSVURG00010011025.1"/>
</dbReference>
<dbReference type="Proteomes" id="UP000314987">
    <property type="component" value="Unassembled WGS sequence"/>
</dbReference>
<dbReference type="PANTHER" id="PTHR45870">
    <property type="entry name" value="TUBULIN MONOGLYCYLASE TTLL3"/>
    <property type="match status" value="1"/>
</dbReference>
<feature type="compositionally biased region" description="Acidic residues" evidence="4">
    <location>
        <begin position="65"/>
        <end position="86"/>
    </location>
</feature>
<dbReference type="GO" id="GO:0070736">
    <property type="term" value="F:protein-glycine ligase activity, initiating"/>
    <property type="evidence" value="ECO:0007669"/>
    <property type="project" value="TreeGrafter"/>
</dbReference>
<keyword evidence="1" id="KW-0436">Ligase</keyword>
<dbReference type="GeneTree" id="ENSGT00940000154857"/>
<dbReference type="GO" id="GO:0015630">
    <property type="term" value="C:microtubule cytoskeleton"/>
    <property type="evidence" value="ECO:0007669"/>
    <property type="project" value="TreeGrafter"/>
</dbReference>
<evidence type="ECO:0000256" key="1">
    <source>
        <dbReference type="ARBA" id="ARBA00022598"/>
    </source>
</evidence>
<protein>
    <recommendedName>
        <fullName evidence="7">Tubulin tyrosine ligase like 3</fullName>
    </recommendedName>
</protein>
<keyword evidence="3" id="KW-0067">ATP-binding</keyword>
<name>A0A4X2KZA7_VOMUR</name>
<dbReference type="GO" id="GO:0005524">
    <property type="term" value="F:ATP binding"/>
    <property type="evidence" value="ECO:0007669"/>
    <property type="project" value="UniProtKB-KW"/>
</dbReference>
<sequence length="217" mass="25069">MEEWKDGRTGIGRQKKVFMIQGRYPVIRGILRRRGWVEKKIPHLTAAPTIHPPKGFDSFGSGDNDLPEDCDEDDDESQQPDPEDIDDIHDLMSRMVRNEVPYFIWTTRRDMIDCRFLCKEQMINHYARAGSFTTKVGLCLNLRNLPWFDEANADSFFPRCYRLGAEDEKQAFMGRMMPSSPTPAPHSLRLGNHPCLRNSLLCLVIVWVTLTLPDFLP</sequence>
<dbReference type="InterPro" id="IPR051437">
    <property type="entry name" value="TTLL_monoglycylase"/>
</dbReference>
<evidence type="ECO:0000256" key="2">
    <source>
        <dbReference type="ARBA" id="ARBA00022741"/>
    </source>
</evidence>
<keyword evidence="2" id="KW-0547">Nucleotide-binding</keyword>
<evidence type="ECO:0000256" key="4">
    <source>
        <dbReference type="SAM" id="MobiDB-lite"/>
    </source>
</evidence>
<keyword evidence="6" id="KW-1185">Reference proteome</keyword>
<organism evidence="5 6">
    <name type="scientific">Vombatus ursinus</name>
    <name type="common">Common wombat</name>
    <dbReference type="NCBI Taxonomy" id="29139"/>
    <lineage>
        <taxon>Eukaryota</taxon>
        <taxon>Metazoa</taxon>
        <taxon>Chordata</taxon>
        <taxon>Craniata</taxon>
        <taxon>Vertebrata</taxon>
        <taxon>Euteleostomi</taxon>
        <taxon>Mammalia</taxon>
        <taxon>Metatheria</taxon>
        <taxon>Diprotodontia</taxon>
        <taxon>Vombatidae</taxon>
        <taxon>Vombatus</taxon>
    </lineage>
</organism>
<dbReference type="PANTHER" id="PTHR45870:SF1">
    <property type="entry name" value="TUBULIN MONOGLYCYLASE TTLL3"/>
    <property type="match status" value="1"/>
</dbReference>
<accession>A0A4X2KZA7</accession>
<reference evidence="6" key="1">
    <citation type="submission" date="2018-12" db="EMBL/GenBank/DDBJ databases">
        <authorList>
            <person name="Yazar S."/>
        </authorList>
    </citation>
    <scope>NUCLEOTIDE SEQUENCE [LARGE SCALE GENOMIC DNA]</scope>
</reference>
<dbReference type="GO" id="GO:0005930">
    <property type="term" value="C:axoneme"/>
    <property type="evidence" value="ECO:0007669"/>
    <property type="project" value="TreeGrafter"/>
</dbReference>
<evidence type="ECO:0000313" key="6">
    <source>
        <dbReference type="Proteomes" id="UP000314987"/>
    </source>
</evidence>
<evidence type="ECO:0008006" key="7">
    <source>
        <dbReference type="Google" id="ProtNLM"/>
    </source>
</evidence>
<reference evidence="5" key="3">
    <citation type="submission" date="2025-09" db="UniProtKB">
        <authorList>
            <consortium name="Ensembl"/>
        </authorList>
    </citation>
    <scope>IDENTIFICATION</scope>
</reference>
<gene>
    <name evidence="5" type="primary">LOC114044461</name>
</gene>
<dbReference type="AlphaFoldDB" id="A0A4X2KZA7"/>
<dbReference type="GO" id="GO:0003341">
    <property type="term" value="P:cilium movement"/>
    <property type="evidence" value="ECO:0007669"/>
    <property type="project" value="TreeGrafter"/>
</dbReference>
<reference evidence="5" key="2">
    <citation type="submission" date="2025-08" db="UniProtKB">
        <authorList>
            <consortium name="Ensembl"/>
        </authorList>
    </citation>
    <scope>IDENTIFICATION</scope>
</reference>